<protein>
    <submittedName>
        <fullName evidence="1">Uncharacterized protein</fullName>
    </submittedName>
</protein>
<reference evidence="1 2" key="1">
    <citation type="journal article" date="2019" name="Int. J. Syst. Evol. Microbiol.">
        <title>The Global Catalogue of Microorganisms (GCM) 10K type strain sequencing project: providing services to taxonomists for standard genome sequencing and annotation.</title>
        <authorList>
            <consortium name="The Broad Institute Genomics Platform"/>
            <consortium name="The Broad Institute Genome Sequencing Center for Infectious Disease"/>
            <person name="Wu L."/>
            <person name="Ma J."/>
        </authorList>
    </citation>
    <scope>NUCLEOTIDE SEQUENCE [LARGE SCALE GENOMIC DNA]</scope>
    <source>
        <strain evidence="1 2">JCM 15515</strain>
    </source>
</reference>
<comment type="caution">
    <text evidence="1">The sequence shown here is derived from an EMBL/GenBank/DDBJ whole genome shotgun (WGS) entry which is preliminary data.</text>
</comment>
<dbReference type="EMBL" id="BAAAEX010000013">
    <property type="protein sequence ID" value="GAA0782984.1"/>
    <property type="molecule type" value="Genomic_DNA"/>
</dbReference>
<dbReference type="Proteomes" id="UP001500573">
    <property type="component" value="Unassembled WGS sequence"/>
</dbReference>
<sequence length="91" mass="9665">MGGKGRTGPIDLAVRDHGCSGKWDVVKNQPAGAKGVPVLAVGGKDRGITQGFPQELWMTASDPLRLVVFYVVLSKEGLDKSPGPVQTFLNF</sequence>
<organism evidence="1 2">
    <name type="scientific">Castellaniella ginsengisoli</name>
    <dbReference type="NCBI Taxonomy" id="546114"/>
    <lineage>
        <taxon>Bacteria</taxon>
        <taxon>Pseudomonadati</taxon>
        <taxon>Pseudomonadota</taxon>
        <taxon>Betaproteobacteria</taxon>
        <taxon>Burkholderiales</taxon>
        <taxon>Alcaligenaceae</taxon>
        <taxon>Castellaniella</taxon>
    </lineage>
</organism>
<evidence type="ECO:0000313" key="2">
    <source>
        <dbReference type="Proteomes" id="UP001500573"/>
    </source>
</evidence>
<keyword evidence="2" id="KW-1185">Reference proteome</keyword>
<proteinExistence type="predicted"/>
<gene>
    <name evidence="1" type="ORF">GCM10009108_26520</name>
</gene>
<accession>A0ABN1L1T4</accession>
<evidence type="ECO:0000313" key="1">
    <source>
        <dbReference type="EMBL" id="GAA0782984.1"/>
    </source>
</evidence>
<name>A0ABN1L1T4_9BURK</name>